<protein>
    <submittedName>
        <fullName evidence="2">Uncharacterized protein</fullName>
    </submittedName>
</protein>
<dbReference type="AlphaFoldDB" id="A0A4R2IYH5"/>
<evidence type="ECO:0000313" key="2">
    <source>
        <dbReference type="EMBL" id="TCO50052.1"/>
    </source>
</evidence>
<feature type="region of interest" description="Disordered" evidence="1">
    <location>
        <begin position="65"/>
        <end position="105"/>
    </location>
</feature>
<gene>
    <name evidence="2" type="ORF">EV646_102123</name>
</gene>
<name>A0A4R2IYH5_9ACTN</name>
<evidence type="ECO:0000313" key="3">
    <source>
        <dbReference type="Proteomes" id="UP000295573"/>
    </source>
</evidence>
<dbReference type="EMBL" id="SLWR01000002">
    <property type="protein sequence ID" value="TCO50052.1"/>
    <property type="molecule type" value="Genomic_DNA"/>
</dbReference>
<evidence type="ECO:0000256" key="1">
    <source>
        <dbReference type="SAM" id="MobiDB-lite"/>
    </source>
</evidence>
<accession>A0A4R2IYH5</accession>
<comment type="caution">
    <text evidence="2">The sequence shown here is derived from an EMBL/GenBank/DDBJ whole genome shotgun (WGS) entry which is preliminary data.</text>
</comment>
<feature type="region of interest" description="Disordered" evidence="1">
    <location>
        <begin position="1"/>
        <end position="22"/>
    </location>
</feature>
<organism evidence="2 3">
    <name type="scientific">Kribbella antiqua</name>
    <dbReference type="NCBI Taxonomy" id="2512217"/>
    <lineage>
        <taxon>Bacteria</taxon>
        <taxon>Bacillati</taxon>
        <taxon>Actinomycetota</taxon>
        <taxon>Actinomycetes</taxon>
        <taxon>Propionibacteriales</taxon>
        <taxon>Kribbellaceae</taxon>
        <taxon>Kribbella</taxon>
    </lineage>
</organism>
<feature type="compositionally biased region" description="Low complexity" evidence="1">
    <location>
        <begin position="96"/>
        <end position="105"/>
    </location>
</feature>
<proteinExistence type="predicted"/>
<sequence length="105" mass="10807">MGTAKEEKDTLDEQRGRGARSRVEFVDRQKGFAARVEADEAATKKAAEDALVKGASVDTALLAGILDDGRPPAGSPPQQAGSVDGAKERVGGATTGRGTARTVAR</sequence>
<reference evidence="2 3" key="1">
    <citation type="journal article" date="2015" name="Stand. Genomic Sci.">
        <title>Genomic Encyclopedia of Bacterial and Archaeal Type Strains, Phase III: the genomes of soil and plant-associated and newly described type strains.</title>
        <authorList>
            <person name="Whitman W.B."/>
            <person name="Woyke T."/>
            <person name="Klenk H.P."/>
            <person name="Zhou Y."/>
            <person name="Lilburn T.G."/>
            <person name="Beck B.J."/>
            <person name="De Vos P."/>
            <person name="Vandamme P."/>
            <person name="Eisen J.A."/>
            <person name="Garrity G."/>
            <person name="Hugenholtz P."/>
            <person name="Kyrpides N.C."/>
        </authorList>
    </citation>
    <scope>NUCLEOTIDE SEQUENCE [LARGE SCALE GENOMIC DNA]</scope>
    <source>
        <strain evidence="2 3">VKM Ac-2541</strain>
    </source>
</reference>
<keyword evidence="3" id="KW-1185">Reference proteome</keyword>
<dbReference type="Proteomes" id="UP000295573">
    <property type="component" value="Unassembled WGS sequence"/>
</dbReference>